<dbReference type="Gene3D" id="3.40.50.150">
    <property type="entry name" value="Vaccinia Virus protein VP39"/>
    <property type="match status" value="1"/>
</dbReference>
<dbReference type="CDD" id="cd02440">
    <property type="entry name" value="AdoMet_MTases"/>
    <property type="match status" value="1"/>
</dbReference>
<organism evidence="1 2">
    <name type="scientific">Candidatus Gottesmanbacteria bacterium RBG_16_37_8</name>
    <dbReference type="NCBI Taxonomy" id="1798371"/>
    <lineage>
        <taxon>Bacteria</taxon>
        <taxon>Candidatus Gottesmaniibacteriota</taxon>
    </lineage>
</organism>
<evidence type="ECO:0000313" key="2">
    <source>
        <dbReference type="Proteomes" id="UP000176665"/>
    </source>
</evidence>
<dbReference type="EMBL" id="MFJA01000081">
    <property type="protein sequence ID" value="OGG01779.1"/>
    <property type="molecule type" value="Genomic_DNA"/>
</dbReference>
<evidence type="ECO:0000313" key="1">
    <source>
        <dbReference type="EMBL" id="OGG01779.1"/>
    </source>
</evidence>
<dbReference type="SUPFAM" id="SSF53335">
    <property type="entry name" value="S-adenosyl-L-methionine-dependent methyltransferases"/>
    <property type="match status" value="1"/>
</dbReference>
<dbReference type="InterPro" id="IPR029063">
    <property type="entry name" value="SAM-dependent_MTases_sf"/>
</dbReference>
<comment type="caution">
    <text evidence="1">The sequence shown here is derived from an EMBL/GenBank/DDBJ whole genome shotgun (WGS) entry which is preliminary data.</text>
</comment>
<reference evidence="1 2" key="1">
    <citation type="journal article" date="2016" name="Nat. Commun.">
        <title>Thousands of microbial genomes shed light on interconnected biogeochemical processes in an aquifer system.</title>
        <authorList>
            <person name="Anantharaman K."/>
            <person name="Brown C.T."/>
            <person name="Hug L.A."/>
            <person name="Sharon I."/>
            <person name="Castelle C.J."/>
            <person name="Probst A.J."/>
            <person name="Thomas B.C."/>
            <person name="Singh A."/>
            <person name="Wilkins M.J."/>
            <person name="Karaoz U."/>
            <person name="Brodie E.L."/>
            <person name="Williams K.H."/>
            <person name="Hubbard S.S."/>
            <person name="Banfield J.F."/>
        </authorList>
    </citation>
    <scope>NUCLEOTIDE SEQUENCE [LARGE SCALE GENOMIC DNA]</scope>
</reference>
<accession>A0A1F5YNK8</accession>
<protein>
    <submittedName>
        <fullName evidence="1">Uncharacterized protein</fullName>
    </submittedName>
</protein>
<proteinExistence type="predicted"/>
<name>A0A1F5YNK8_9BACT</name>
<dbReference type="AlphaFoldDB" id="A0A1F5YNK8"/>
<gene>
    <name evidence="1" type="ORF">A2W14_01110</name>
</gene>
<dbReference type="Proteomes" id="UP000176665">
    <property type="component" value="Unassembled WGS sequence"/>
</dbReference>
<sequence>MLTNPGLNPSIKQRISDIFEVFEINALGIFQLLDENELIPTLEMINYMTKNGLSDMANFLLKGSLLVGELAVGLAGGMDQQSLEIVKLLEAKTKQQLLEAVKIYQNNKSVPNKISTYDWEMIAYSMEMLGDTAQASLSLSRNEDFPYPFEKTNLPPRFLIDVYDFSSRHPEATIISQTMFDFATAVFIFRQDDAFYHGQIPLMKSKFYKNFTEMYKNSPTTDNRDVDRAFSLIENYLTDKPELREQGISLLLGGCGTCERFEGPLIRKLEAAGVKMVKKIGVDINDHSDQIPADLAIQFKQADLSDEKFQLDEPVDVLVLPWSTINDFVEKRKLLEALQIFKKIVKKDGLIIFDVPLPVGQNSYAKTIENQVEHWGIWGLMERDFEQGPDRVSSIFDIMHIRELTFHLLNAGLVPNLPLEFDKLQALCKEVEADDSPLNHRHESGEDTDAVKYPLWQAKGYNRVTIAARITDPSDIFHLTGLSPSILTRRAFAKPRKG</sequence>